<name>A0A8K0SES4_9HYPO</name>
<gene>
    <name evidence="2" type="ORF">B0I35DRAFT_464701</name>
</gene>
<dbReference type="OrthoDB" id="3558741at2759"/>
<evidence type="ECO:0000313" key="3">
    <source>
        <dbReference type="Proteomes" id="UP000813444"/>
    </source>
</evidence>
<dbReference type="GO" id="GO:0003824">
    <property type="term" value="F:catalytic activity"/>
    <property type="evidence" value="ECO:0007669"/>
    <property type="project" value="InterPro"/>
</dbReference>
<accession>A0A8K0SES4</accession>
<proteinExistence type="predicted"/>
<dbReference type="Pfam" id="PF01467">
    <property type="entry name" value="CTP_transf_like"/>
    <property type="match status" value="1"/>
</dbReference>
<evidence type="ECO:0000259" key="1">
    <source>
        <dbReference type="Pfam" id="PF01467"/>
    </source>
</evidence>
<dbReference type="InterPro" id="IPR014729">
    <property type="entry name" value="Rossmann-like_a/b/a_fold"/>
</dbReference>
<comment type="caution">
    <text evidence="2">The sequence shown here is derived from an EMBL/GenBank/DDBJ whole genome shotgun (WGS) entry which is preliminary data.</text>
</comment>
<sequence>MKRLSDYIEAVYFDGKAPSDAQNRPFNGSKAARPPMLRPRGITRIILYPGSFNPPHKGHFHLLSHVFHNAGDDLHLAAAILVPTNVKRLRDKYAADENAFIFTRAERTALLRDSIPDWAWVFDQSEKAWLTFRSKLETKFKEEGLDVRFILLGGPDWFSAEEMVPPRVWGCVDALTSDVSRSVDFRTPTFLKKLPFCGDWEKPQLDIDRLERQIQAKMRGKPRTEIQDAVSLAVRKIQAVSVCRRQERPGGLIRFVPIDLAKQPTEAPSSTAIRDIINTSPDKDLEKNLGRLVLRPNMLATIVREKIKMGPDGRMGVEDEEPEPVPEVVW</sequence>
<dbReference type="Proteomes" id="UP000813444">
    <property type="component" value="Unassembled WGS sequence"/>
</dbReference>
<dbReference type="SUPFAM" id="SSF52374">
    <property type="entry name" value="Nucleotidylyl transferase"/>
    <property type="match status" value="1"/>
</dbReference>
<dbReference type="EMBL" id="JAGPNK010000017">
    <property type="protein sequence ID" value="KAH7306040.1"/>
    <property type="molecule type" value="Genomic_DNA"/>
</dbReference>
<keyword evidence="3" id="KW-1185">Reference proteome</keyword>
<protein>
    <recommendedName>
        <fullName evidence="1">Cytidyltransferase-like domain-containing protein</fullName>
    </recommendedName>
</protein>
<evidence type="ECO:0000313" key="2">
    <source>
        <dbReference type="EMBL" id="KAH7306040.1"/>
    </source>
</evidence>
<dbReference type="InterPro" id="IPR004821">
    <property type="entry name" value="Cyt_trans-like"/>
</dbReference>
<reference evidence="2" key="1">
    <citation type="journal article" date="2021" name="Nat. Commun.">
        <title>Genetic determinants of endophytism in the Arabidopsis root mycobiome.</title>
        <authorList>
            <person name="Mesny F."/>
            <person name="Miyauchi S."/>
            <person name="Thiergart T."/>
            <person name="Pickel B."/>
            <person name="Atanasova L."/>
            <person name="Karlsson M."/>
            <person name="Huettel B."/>
            <person name="Barry K.W."/>
            <person name="Haridas S."/>
            <person name="Chen C."/>
            <person name="Bauer D."/>
            <person name="Andreopoulos W."/>
            <person name="Pangilinan J."/>
            <person name="LaButti K."/>
            <person name="Riley R."/>
            <person name="Lipzen A."/>
            <person name="Clum A."/>
            <person name="Drula E."/>
            <person name="Henrissat B."/>
            <person name="Kohler A."/>
            <person name="Grigoriev I.V."/>
            <person name="Martin F.M."/>
            <person name="Hacquard S."/>
        </authorList>
    </citation>
    <scope>NUCLEOTIDE SEQUENCE</scope>
    <source>
        <strain evidence="2">MPI-CAGE-CH-0235</strain>
    </source>
</reference>
<dbReference type="AlphaFoldDB" id="A0A8K0SES4"/>
<organism evidence="2 3">
    <name type="scientific">Stachybotrys elegans</name>
    <dbReference type="NCBI Taxonomy" id="80388"/>
    <lineage>
        <taxon>Eukaryota</taxon>
        <taxon>Fungi</taxon>
        <taxon>Dikarya</taxon>
        <taxon>Ascomycota</taxon>
        <taxon>Pezizomycotina</taxon>
        <taxon>Sordariomycetes</taxon>
        <taxon>Hypocreomycetidae</taxon>
        <taxon>Hypocreales</taxon>
        <taxon>Stachybotryaceae</taxon>
        <taxon>Stachybotrys</taxon>
    </lineage>
</organism>
<feature type="domain" description="Cytidyltransferase-like" evidence="1">
    <location>
        <begin position="47"/>
        <end position="114"/>
    </location>
</feature>
<dbReference type="Gene3D" id="3.40.50.620">
    <property type="entry name" value="HUPs"/>
    <property type="match status" value="1"/>
</dbReference>